<evidence type="ECO:0000259" key="1">
    <source>
        <dbReference type="PROSITE" id="PS51704"/>
    </source>
</evidence>
<gene>
    <name evidence="2" type="ORF">EEJ42_05855</name>
</gene>
<dbReference type="Gene3D" id="3.20.20.190">
    <property type="entry name" value="Phosphatidylinositol (PI) phosphodiesterase"/>
    <property type="match status" value="1"/>
</dbReference>
<dbReference type="GO" id="GO:0008081">
    <property type="term" value="F:phosphoric diester hydrolase activity"/>
    <property type="evidence" value="ECO:0007669"/>
    <property type="project" value="InterPro"/>
</dbReference>
<dbReference type="Proteomes" id="UP000275401">
    <property type="component" value="Unassembled WGS sequence"/>
</dbReference>
<dbReference type="Pfam" id="PF03009">
    <property type="entry name" value="GDPD"/>
    <property type="match status" value="1"/>
</dbReference>
<comment type="caution">
    <text evidence="2">The sequence shown here is derived from an EMBL/GenBank/DDBJ whole genome shotgun (WGS) entry which is preliminary data.</text>
</comment>
<evidence type="ECO:0000313" key="3">
    <source>
        <dbReference type="Proteomes" id="UP000275401"/>
    </source>
</evidence>
<dbReference type="EMBL" id="RIBZ01000078">
    <property type="protein sequence ID" value="RNG34332.1"/>
    <property type="molecule type" value="Genomic_DNA"/>
</dbReference>
<accession>A0A3M8WVZ2</accession>
<dbReference type="RefSeq" id="WP_123098909.1">
    <property type="nucleotide sequence ID" value="NZ_RIBZ01000078.1"/>
</dbReference>
<feature type="domain" description="GP-PDE" evidence="1">
    <location>
        <begin position="7"/>
        <end position="237"/>
    </location>
</feature>
<dbReference type="AlphaFoldDB" id="A0A3M8WVZ2"/>
<dbReference type="PROSITE" id="PS51704">
    <property type="entry name" value="GP_PDE"/>
    <property type="match status" value="1"/>
</dbReference>
<protein>
    <submittedName>
        <fullName evidence="2">Glycerophosphodiester phosphodiesterase</fullName>
    </submittedName>
</protein>
<dbReference type="GO" id="GO:0006629">
    <property type="term" value="P:lipid metabolic process"/>
    <property type="evidence" value="ECO:0007669"/>
    <property type="project" value="InterPro"/>
</dbReference>
<dbReference type="PANTHER" id="PTHR46211:SF14">
    <property type="entry name" value="GLYCEROPHOSPHODIESTER PHOSPHODIESTERASE"/>
    <property type="match status" value="1"/>
</dbReference>
<dbReference type="InterPro" id="IPR017946">
    <property type="entry name" value="PLC-like_Pdiesterase_TIM-brl"/>
</dbReference>
<sequence length="262" mass="28825">MTDSRTFVLCGHRGNVADTPENTLSSFASAERVGVDEIELDVRVTRDDVLVVIHDRTAARTAATSTPHLHTPVEELTFSELRSVDLGSGERIPTFDEVLDATTVLLQVEIKAPAAARGLAKLLRDRPERDQARCLVTSFEPLSLSDYTDEWPDTPRGTALHVPDMDSNWRDDMRRLDVSTILLPLATLKRSLVDELHDAGYVVGGSLIEGPGDVRRLLELDVDMSASNAPEYARQLLLASDEFTSRFPSFARNDAALTPEAS</sequence>
<proteinExistence type="predicted"/>
<keyword evidence="3" id="KW-1185">Reference proteome</keyword>
<dbReference type="SUPFAM" id="SSF51695">
    <property type="entry name" value="PLC-like phosphodiesterases"/>
    <property type="match status" value="1"/>
</dbReference>
<organism evidence="2 3">
    <name type="scientific">Streptomyces botrytidirepellens</name>
    <dbReference type="NCBI Taxonomy" id="2486417"/>
    <lineage>
        <taxon>Bacteria</taxon>
        <taxon>Bacillati</taxon>
        <taxon>Actinomycetota</taxon>
        <taxon>Actinomycetes</taxon>
        <taxon>Kitasatosporales</taxon>
        <taxon>Streptomycetaceae</taxon>
        <taxon>Streptomyces</taxon>
    </lineage>
</organism>
<dbReference type="InterPro" id="IPR030395">
    <property type="entry name" value="GP_PDE_dom"/>
</dbReference>
<reference evidence="2 3" key="1">
    <citation type="submission" date="2018-11" db="EMBL/GenBank/DDBJ databases">
        <title>The Potential of Streptomyces as Biocontrol Agents against the Tomato grey mould, Botrytis cinerea (Gray mold) Frontiers in Microbiology.</title>
        <authorList>
            <person name="Li D."/>
        </authorList>
    </citation>
    <scope>NUCLEOTIDE SEQUENCE [LARGE SCALE GENOMIC DNA]</scope>
    <source>
        <strain evidence="2 3">NEAU-LD23</strain>
    </source>
</reference>
<evidence type="ECO:0000313" key="2">
    <source>
        <dbReference type="EMBL" id="RNG34332.1"/>
    </source>
</evidence>
<dbReference type="PANTHER" id="PTHR46211">
    <property type="entry name" value="GLYCEROPHOSPHORYL DIESTER PHOSPHODIESTERASE"/>
    <property type="match status" value="1"/>
</dbReference>
<name>A0A3M8WVZ2_9ACTN</name>